<dbReference type="SMART" id="SM00322">
    <property type="entry name" value="KH"/>
    <property type="match status" value="1"/>
</dbReference>
<sequence>MDSSLINFNSPNSSLSANSHKSMIKDLFSLDSSFDLLGSNYHDYDSHGSEISSDFSPVASPINDPDLLDPTTGFNVPMSADLSSQLDTESSVSSASLTNGADTTSMKLFVPTRFIGLVIGRSGNIVRDLQTTHKVYIETPKFELRQYFRIFGSMDDIIATVSAIKALLVAKSGICFKQQLAATGQDEIHLLE</sequence>
<organism evidence="3 4">
    <name type="scientific">Blomia tropicalis</name>
    <name type="common">Mite</name>
    <dbReference type="NCBI Taxonomy" id="40697"/>
    <lineage>
        <taxon>Eukaryota</taxon>
        <taxon>Metazoa</taxon>
        <taxon>Ecdysozoa</taxon>
        <taxon>Arthropoda</taxon>
        <taxon>Chelicerata</taxon>
        <taxon>Arachnida</taxon>
        <taxon>Acari</taxon>
        <taxon>Acariformes</taxon>
        <taxon>Sarcoptiformes</taxon>
        <taxon>Astigmata</taxon>
        <taxon>Glycyphagoidea</taxon>
        <taxon>Echimyopodidae</taxon>
        <taxon>Blomia</taxon>
    </lineage>
</organism>
<name>A0A9Q0M9X8_BLOTA</name>
<accession>A0A9Q0M9X8</accession>
<evidence type="ECO:0000313" key="3">
    <source>
        <dbReference type="EMBL" id="KAJ6219815.1"/>
    </source>
</evidence>
<evidence type="ECO:0000256" key="1">
    <source>
        <dbReference type="PROSITE-ProRule" id="PRU00117"/>
    </source>
</evidence>
<reference evidence="3" key="1">
    <citation type="submission" date="2022-12" db="EMBL/GenBank/DDBJ databases">
        <title>Genome assemblies of Blomia tropicalis.</title>
        <authorList>
            <person name="Cui Y."/>
        </authorList>
    </citation>
    <scope>NUCLEOTIDE SEQUENCE</scope>
    <source>
        <tissue evidence="3">Adult mites</tissue>
    </source>
</reference>
<dbReference type="InterPro" id="IPR004087">
    <property type="entry name" value="KH_dom"/>
</dbReference>
<dbReference type="InterPro" id="IPR036612">
    <property type="entry name" value="KH_dom_type_1_sf"/>
</dbReference>
<dbReference type="EMBL" id="JAPWDV010000002">
    <property type="protein sequence ID" value="KAJ6219815.1"/>
    <property type="molecule type" value="Genomic_DNA"/>
</dbReference>
<dbReference type="PROSITE" id="PS50084">
    <property type="entry name" value="KH_TYPE_1"/>
    <property type="match status" value="1"/>
</dbReference>
<dbReference type="GO" id="GO:0010468">
    <property type="term" value="P:regulation of gene expression"/>
    <property type="evidence" value="ECO:0007669"/>
    <property type="project" value="UniProtKB-ARBA"/>
</dbReference>
<proteinExistence type="predicted"/>
<dbReference type="GO" id="GO:0003723">
    <property type="term" value="F:RNA binding"/>
    <property type="evidence" value="ECO:0007669"/>
    <property type="project" value="UniProtKB-UniRule"/>
</dbReference>
<dbReference type="Proteomes" id="UP001142055">
    <property type="component" value="Chromosome 2"/>
</dbReference>
<gene>
    <name evidence="3" type="ORF">RDWZM_005627</name>
</gene>
<dbReference type="AlphaFoldDB" id="A0A9Q0M9X8"/>
<protein>
    <recommendedName>
        <fullName evidence="2">K Homology domain-containing protein</fullName>
    </recommendedName>
</protein>
<comment type="caution">
    <text evidence="3">The sequence shown here is derived from an EMBL/GenBank/DDBJ whole genome shotgun (WGS) entry which is preliminary data.</text>
</comment>
<dbReference type="SUPFAM" id="SSF54791">
    <property type="entry name" value="Eukaryotic type KH-domain (KH-domain type I)"/>
    <property type="match status" value="1"/>
</dbReference>
<dbReference type="Gene3D" id="3.30.1370.10">
    <property type="entry name" value="K Homology domain, type 1"/>
    <property type="match status" value="1"/>
</dbReference>
<dbReference type="Pfam" id="PF00013">
    <property type="entry name" value="KH_1"/>
    <property type="match status" value="1"/>
</dbReference>
<dbReference type="CDD" id="cd00105">
    <property type="entry name" value="KH-I"/>
    <property type="match status" value="1"/>
</dbReference>
<dbReference type="InterPro" id="IPR004088">
    <property type="entry name" value="KH_dom_type_1"/>
</dbReference>
<feature type="domain" description="K Homology" evidence="2">
    <location>
        <begin position="102"/>
        <end position="169"/>
    </location>
</feature>
<keyword evidence="4" id="KW-1185">Reference proteome</keyword>
<keyword evidence="1" id="KW-0694">RNA-binding</keyword>
<evidence type="ECO:0000313" key="4">
    <source>
        <dbReference type="Proteomes" id="UP001142055"/>
    </source>
</evidence>
<evidence type="ECO:0000259" key="2">
    <source>
        <dbReference type="SMART" id="SM00322"/>
    </source>
</evidence>